<evidence type="ECO:0000256" key="3">
    <source>
        <dbReference type="ARBA" id="ARBA00022737"/>
    </source>
</evidence>
<dbReference type="SUPFAM" id="SSF57667">
    <property type="entry name" value="beta-beta-alpha zinc fingers"/>
    <property type="match status" value="3"/>
</dbReference>
<evidence type="ECO:0000256" key="1">
    <source>
        <dbReference type="ARBA" id="ARBA00004123"/>
    </source>
</evidence>
<organism evidence="11 12">
    <name type="scientific">Coptotermes formosanus</name>
    <name type="common">Formosan subterranean termite</name>
    <dbReference type="NCBI Taxonomy" id="36987"/>
    <lineage>
        <taxon>Eukaryota</taxon>
        <taxon>Metazoa</taxon>
        <taxon>Ecdysozoa</taxon>
        <taxon>Arthropoda</taxon>
        <taxon>Hexapoda</taxon>
        <taxon>Insecta</taxon>
        <taxon>Pterygota</taxon>
        <taxon>Neoptera</taxon>
        <taxon>Polyneoptera</taxon>
        <taxon>Dictyoptera</taxon>
        <taxon>Blattodea</taxon>
        <taxon>Blattoidea</taxon>
        <taxon>Termitoidae</taxon>
        <taxon>Rhinotermitidae</taxon>
        <taxon>Coptotermes</taxon>
    </lineage>
</organism>
<keyword evidence="3" id="KW-0677">Repeat</keyword>
<dbReference type="OrthoDB" id="10260596at2759"/>
<dbReference type="AlphaFoldDB" id="A0A6L2PNG0"/>
<name>A0A6L2PNG0_COPFO</name>
<dbReference type="InterPro" id="IPR051574">
    <property type="entry name" value="ZnF_E-box_Homeobox"/>
</dbReference>
<evidence type="ECO:0000256" key="9">
    <source>
        <dbReference type="SAM" id="MobiDB-lite"/>
    </source>
</evidence>
<comment type="caution">
    <text evidence="11">The sequence shown here is derived from an EMBL/GenBank/DDBJ whole genome shotgun (WGS) entry which is preliminary data.</text>
</comment>
<dbReference type="PANTHER" id="PTHR24391">
    <property type="entry name" value="HISTONE H4 TRANSCRIPTION FACTOR-RELATED"/>
    <property type="match status" value="1"/>
</dbReference>
<keyword evidence="2" id="KW-0479">Metal-binding</keyword>
<dbReference type="EMBL" id="BLKM01011744">
    <property type="protein sequence ID" value="GFG34133.1"/>
    <property type="molecule type" value="Genomic_DNA"/>
</dbReference>
<feature type="domain" description="C2H2-type" evidence="10">
    <location>
        <begin position="225"/>
        <end position="254"/>
    </location>
</feature>
<dbReference type="PANTHER" id="PTHR24391:SF18">
    <property type="entry name" value="EG:115C2.6 PROTEIN"/>
    <property type="match status" value="1"/>
</dbReference>
<evidence type="ECO:0000256" key="2">
    <source>
        <dbReference type="ARBA" id="ARBA00022723"/>
    </source>
</evidence>
<dbReference type="GO" id="GO:0000981">
    <property type="term" value="F:DNA-binding transcription factor activity, RNA polymerase II-specific"/>
    <property type="evidence" value="ECO:0007669"/>
    <property type="project" value="TreeGrafter"/>
</dbReference>
<feature type="region of interest" description="Disordered" evidence="9">
    <location>
        <begin position="19"/>
        <end position="44"/>
    </location>
</feature>
<keyword evidence="12" id="KW-1185">Reference proteome</keyword>
<evidence type="ECO:0000313" key="11">
    <source>
        <dbReference type="EMBL" id="GFG34133.1"/>
    </source>
</evidence>
<feature type="domain" description="C2H2-type" evidence="10">
    <location>
        <begin position="263"/>
        <end position="292"/>
    </location>
</feature>
<keyword evidence="4 8" id="KW-0863">Zinc-finger</keyword>
<dbReference type="Gene3D" id="3.30.160.60">
    <property type="entry name" value="Classic Zinc Finger"/>
    <property type="match status" value="4"/>
</dbReference>
<proteinExistence type="predicted"/>
<dbReference type="PROSITE" id="PS00028">
    <property type="entry name" value="ZINC_FINGER_C2H2_1"/>
    <property type="match status" value="6"/>
</dbReference>
<feature type="domain" description="C2H2-type" evidence="10">
    <location>
        <begin position="406"/>
        <end position="436"/>
    </location>
</feature>
<dbReference type="PROSITE" id="PS50157">
    <property type="entry name" value="ZINC_FINGER_C2H2_2"/>
    <property type="match status" value="6"/>
</dbReference>
<dbReference type="InterPro" id="IPR013087">
    <property type="entry name" value="Znf_C2H2_type"/>
</dbReference>
<dbReference type="SMART" id="SM00355">
    <property type="entry name" value="ZnF_C2H2"/>
    <property type="match status" value="10"/>
</dbReference>
<gene>
    <name evidence="11" type="ORF">Cfor_08138</name>
</gene>
<feature type="domain" description="C2H2-type" evidence="10">
    <location>
        <begin position="323"/>
        <end position="350"/>
    </location>
</feature>
<keyword evidence="6" id="KW-0238">DNA-binding</keyword>
<evidence type="ECO:0000259" key="10">
    <source>
        <dbReference type="PROSITE" id="PS50157"/>
    </source>
</evidence>
<dbReference type="InParanoid" id="A0A6L2PNG0"/>
<accession>A0A6L2PNG0</accession>
<dbReference type="GO" id="GO:0045892">
    <property type="term" value="P:negative regulation of DNA-templated transcription"/>
    <property type="evidence" value="ECO:0007669"/>
    <property type="project" value="UniProtKB-ARBA"/>
</dbReference>
<dbReference type="Proteomes" id="UP000502823">
    <property type="component" value="Unassembled WGS sequence"/>
</dbReference>
<dbReference type="GO" id="GO:0005634">
    <property type="term" value="C:nucleus"/>
    <property type="evidence" value="ECO:0007669"/>
    <property type="project" value="UniProtKB-SubCell"/>
</dbReference>
<comment type="subcellular location">
    <subcellularLocation>
        <location evidence="1">Nucleus</location>
    </subcellularLocation>
</comment>
<evidence type="ECO:0000256" key="6">
    <source>
        <dbReference type="ARBA" id="ARBA00023125"/>
    </source>
</evidence>
<dbReference type="FunCoup" id="A0A6L2PNG0">
    <property type="interactions" value="1745"/>
</dbReference>
<keyword evidence="7" id="KW-0539">Nucleus</keyword>
<dbReference type="GO" id="GO:0008270">
    <property type="term" value="F:zinc ion binding"/>
    <property type="evidence" value="ECO:0007669"/>
    <property type="project" value="UniProtKB-KW"/>
</dbReference>
<evidence type="ECO:0000313" key="12">
    <source>
        <dbReference type="Proteomes" id="UP000502823"/>
    </source>
</evidence>
<keyword evidence="5" id="KW-0862">Zinc</keyword>
<evidence type="ECO:0000256" key="7">
    <source>
        <dbReference type="ARBA" id="ARBA00023242"/>
    </source>
</evidence>
<feature type="domain" description="C2H2-type" evidence="10">
    <location>
        <begin position="349"/>
        <end position="377"/>
    </location>
</feature>
<dbReference type="GO" id="GO:0000978">
    <property type="term" value="F:RNA polymerase II cis-regulatory region sequence-specific DNA binding"/>
    <property type="evidence" value="ECO:0007669"/>
    <property type="project" value="TreeGrafter"/>
</dbReference>
<reference evidence="12" key="1">
    <citation type="submission" date="2020-01" db="EMBL/GenBank/DDBJ databases">
        <title>Draft genome sequence of the Termite Coptotermes fromosanus.</title>
        <authorList>
            <person name="Itakura S."/>
            <person name="Yosikawa Y."/>
            <person name="Umezawa K."/>
        </authorList>
    </citation>
    <scope>NUCLEOTIDE SEQUENCE [LARGE SCALE GENOMIC DNA]</scope>
</reference>
<dbReference type="InterPro" id="IPR036236">
    <property type="entry name" value="Znf_C2H2_sf"/>
</dbReference>
<evidence type="ECO:0000256" key="4">
    <source>
        <dbReference type="ARBA" id="ARBA00022771"/>
    </source>
</evidence>
<dbReference type="Pfam" id="PF00096">
    <property type="entry name" value="zf-C2H2"/>
    <property type="match status" value="1"/>
</dbReference>
<sequence length="590" mass="68065">MLGEVDGLCRYAGAQTAETENLQHEQDDSLSTKSSLDESSRNSPLCLSIKKADADKKCGEWVASRSSHMQEKALDYRSLQKRRQDECDSLDENDDTDDMLSSPCANKRKRRMVKLKDEQLDLRCEWQDCKYLTFNLDHFVRHVSLHIPHLEVKVNEDQEGVYACLWESCGFESSDSSEIMRHVNYHSYHTKIKCIGSNILARTKLPACTFLQVGKNLIPDLPDPFACCWDDCEQTFNNSQMYFDHIQTHVHCNPRGNNVVGGVPCGWRGCKSVFRSVYKLADHVRSHTQEKLVGCPTCGGLFATKTKFFDHCKRQVPLEMQEYQCSHCSKYYPSERLLRDHMRHHVNHYKCSFCDMTCPTPSSLSVHIRYRHLDSKPFKCNFCEYTAKTQYDMKNHLNTHCSDPIYRCQQEGCGFSCRSSYGLRRHYDKFHRGNDEPLYCCHICDDRFQRGSLLTRHLFAQHDFRWPSGHCRFRYKHDEDGFFRLQTVRYESLEVTQEMMRSQSHATELLCGSSQYNLHQVNGRNGVEITVAEDKAEPQKQDAGGSRILIAFKEMDNSGSVVRSKVMETEEVPALSAGAVTLVRDGSQMK</sequence>
<feature type="domain" description="C2H2-type" evidence="10">
    <location>
        <begin position="439"/>
        <end position="467"/>
    </location>
</feature>
<protein>
    <recommendedName>
        <fullName evidence="10">C2H2-type domain-containing protein</fullName>
    </recommendedName>
</protein>
<evidence type="ECO:0000256" key="5">
    <source>
        <dbReference type="ARBA" id="ARBA00022833"/>
    </source>
</evidence>
<evidence type="ECO:0000256" key="8">
    <source>
        <dbReference type="PROSITE-ProRule" id="PRU00042"/>
    </source>
</evidence>